<dbReference type="AlphaFoldDB" id="A0A8J2KT50"/>
<sequence length="151" mass="16295">MPSSIPRPPLPQYRPFCPPPQPPPPRGPTPGQNPPRNPKGVTIRPWQGADGQNVVRNSNEGSHLAVAAMTSAQSASTPPVRQPVAAVRPTLPHPYVTTAGGGFLPPVSSFITPVKDFNSEFAEFFSNLDDGTTPIPTRILEQCRNETNQER</sequence>
<name>A0A8J2KT50_9HEXA</name>
<feature type="region of interest" description="Disordered" evidence="1">
    <location>
        <begin position="1"/>
        <end position="46"/>
    </location>
</feature>
<dbReference type="EMBL" id="CAJVCH010424013">
    <property type="protein sequence ID" value="CAG7818559.1"/>
    <property type="molecule type" value="Genomic_DNA"/>
</dbReference>
<keyword evidence="3" id="KW-1185">Reference proteome</keyword>
<evidence type="ECO:0000313" key="2">
    <source>
        <dbReference type="EMBL" id="CAG7818559.1"/>
    </source>
</evidence>
<reference evidence="2" key="1">
    <citation type="submission" date="2021-06" db="EMBL/GenBank/DDBJ databases">
        <authorList>
            <person name="Hodson N. C."/>
            <person name="Mongue J. A."/>
            <person name="Jaron S. K."/>
        </authorList>
    </citation>
    <scope>NUCLEOTIDE SEQUENCE</scope>
</reference>
<evidence type="ECO:0000313" key="3">
    <source>
        <dbReference type="Proteomes" id="UP000708208"/>
    </source>
</evidence>
<evidence type="ECO:0000256" key="1">
    <source>
        <dbReference type="SAM" id="MobiDB-lite"/>
    </source>
</evidence>
<organism evidence="2 3">
    <name type="scientific">Allacma fusca</name>
    <dbReference type="NCBI Taxonomy" id="39272"/>
    <lineage>
        <taxon>Eukaryota</taxon>
        <taxon>Metazoa</taxon>
        <taxon>Ecdysozoa</taxon>
        <taxon>Arthropoda</taxon>
        <taxon>Hexapoda</taxon>
        <taxon>Collembola</taxon>
        <taxon>Symphypleona</taxon>
        <taxon>Sminthuridae</taxon>
        <taxon>Allacma</taxon>
    </lineage>
</organism>
<feature type="compositionally biased region" description="Pro residues" evidence="1">
    <location>
        <begin position="1"/>
        <end position="37"/>
    </location>
</feature>
<proteinExistence type="predicted"/>
<gene>
    <name evidence="2" type="ORF">AFUS01_LOCUS29056</name>
</gene>
<comment type="caution">
    <text evidence="2">The sequence shown here is derived from an EMBL/GenBank/DDBJ whole genome shotgun (WGS) entry which is preliminary data.</text>
</comment>
<dbReference type="Proteomes" id="UP000708208">
    <property type="component" value="Unassembled WGS sequence"/>
</dbReference>
<feature type="non-terminal residue" evidence="2">
    <location>
        <position position="151"/>
    </location>
</feature>
<accession>A0A8J2KT50</accession>
<protein>
    <submittedName>
        <fullName evidence="2">Uncharacterized protein</fullName>
    </submittedName>
</protein>